<gene>
    <name evidence="1" type="ORF">T01_5851</name>
</gene>
<organism evidence="1 2">
    <name type="scientific">Trichinella spiralis</name>
    <name type="common">Trichina worm</name>
    <dbReference type="NCBI Taxonomy" id="6334"/>
    <lineage>
        <taxon>Eukaryota</taxon>
        <taxon>Metazoa</taxon>
        <taxon>Ecdysozoa</taxon>
        <taxon>Nematoda</taxon>
        <taxon>Enoplea</taxon>
        <taxon>Dorylaimia</taxon>
        <taxon>Trichinellida</taxon>
        <taxon>Trichinellidae</taxon>
        <taxon>Trichinella</taxon>
    </lineage>
</organism>
<dbReference type="OrthoDB" id="2441647at2759"/>
<evidence type="ECO:0000313" key="2">
    <source>
        <dbReference type="Proteomes" id="UP000054776"/>
    </source>
</evidence>
<protein>
    <submittedName>
        <fullName evidence="1">Uncharacterized protein</fullName>
    </submittedName>
</protein>
<comment type="caution">
    <text evidence="1">The sequence shown here is derived from an EMBL/GenBank/DDBJ whole genome shotgun (WGS) entry which is preliminary data.</text>
</comment>
<evidence type="ECO:0000313" key="1">
    <source>
        <dbReference type="EMBL" id="KRY29548.1"/>
    </source>
</evidence>
<dbReference type="EMBL" id="JYDH01000167">
    <property type="protein sequence ID" value="KRY29548.1"/>
    <property type="molecule type" value="Genomic_DNA"/>
</dbReference>
<sequence length="78" mass="9211">MVFRGSTAVYKLKNTEKLRKVIFNKKRILLPKSFIFIHTHDDNNLKWNFFFSNSKLCSFNALYRNSDCENKTCATISL</sequence>
<reference evidence="1 2" key="1">
    <citation type="submission" date="2015-01" db="EMBL/GenBank/DDBJ databases">
        <title>Evolution of Trichinella species and genotypes.</title>
        <authorList>
            <person name="Korhonen P.K."/>
            <person name="Edoardo P."/>
            <person name="Giuseppe L.R."/>
            <person name="Gasser R.B."/>
        </authorList>
    </citation>
    <scope>NUCLEOTIDE SEQUENCE [LARGE SCALE GENOMIC DNA]</scope>
    <source>
        <strain evidence="1">ISS3</strain>
    </source>
</reference>
<dbReference type="AlphaFoldDB" id="A0A0V1AZ18"/>
<name>A0A0V1AZ18_TRISP</name>
<keyword evidence="2" id="KW-1185">Reference proteome</keyword>
<dbReference type="Proteomes" id="UP000054776">
    <property type="component" value="Unassembled WGS sequence"/>
</dbReference>
<proteinExistence type="predicted"/>
<accession>A0A0V1AZ18</accession>
<feature type="non-terminal residue" evidence="1">
    <location>
        <position position="78"/>
    </location>
</feature>